<dbReference type="SUPFAM" id="SSF52743">
    <property type="entry name" value="Subtilisin-like"/>
    <property type="match status" value="1"/>
</dbReference>
<keyword evidence="4 7" id="KW-0378">Hydrolase</keyword>
<dbReference type="PROSITE" id="PS51892">
    <property type="entry name" value="SUBTILASE"/>
    <property type="match status" value="1"/>
</dbReference>
<dbReference type="InterPro" id="IPR050131">
    <property type="entry name" value="Peptidase_S8_subtilisin-like"/>
</dbReference>
<dbReference type="GO" id="GO:0004252">
    <property type="term" value="F:serine-type endopeptidase activity"/>
    <property type="evidence" value="ECO:0007669"/>
    <property type="project" value="UniProtKB-UniRule"/>
</dbReference>
<dbReference type="PRINTS" id="PR00723">
    <property type="entry name" value="SUBTILISIN"/>
</dbReference>
<sequence>MTDPKDSVLASRAFPWIGSQLIKSGCDSKNPQLGQLGTQLFLLANSTSGVTSTSRTSLSADLHDVVRLLEKACSLSGSWRSQRNDRSTLEMIASRNTLSKEDDERLQFEVDKSLKVFSQTNLAINALTQLIQRCELRQDIPSHSVVLDEGTLRPTPSVLMAGEGYKTSGRVAPVPRTLLDPPRALSKWTPKFWLAQVERINRMLHPLSMRDHDAHPVRIAVFDTGYSLDSSYLDMYTHEEKRLSGHWVDWVENSRTPVDVDGHGTAMTSLLMKMTQKAEIFTVRVIKRRQDLETSQVVVAKAILHAATTLNVDIISLSLGFPNEDEIIRDAISEAIRIKKGNLLFFAAAANDGSNRHEMFPASMESVISVRATNSAGGFVDEFDPPPVDDEGRLYGTLGHDIPGHAVDETKPCSGCSAATPIMAGIAALLLQYVQHRLSDRSASSENIRKQIRTKRGMMQIFKAIAVSRGNQRHYVAPFEFFERDDEIRLAIIRVAIANLRTQVVRK</sequence>
<keyword evidence="3" id="KW-0732">Signal</keyword>
<evidence type="ECO:0000313" key="9">
    <source>
        <dbReference type="EMBL" id="OJI80122.1"/>
    </source>
</evidence>
<dbReference type="AlphaFoldDB" id="A0A1L9MTD7"/>
<keyword evidence="5 7" id="KW-0720">Serine protease</keyword>
<evidence type="ECO:0000256" key="3">
    <source>
        <dbReference type="ARBA" id="ARBA00022729"/>
    </source>
</evidence>
<dbReference type="Pfam" id="PF00082">
    <property type="entry name" value="Peptidase_S8"/>
    <property type="match status" value="1"/>
</dbReference>
<name>A0A1L9MTD7_ASPTC</name>
<dbReference type="OMA" id="ELPRRNT"/>
<dbReference type="VEuPathDB" id="FungiDB:ASPTUDRAFT_47142"/>
<comment type="similarity">
    <text evidence="1 7">Belongs to the peptidase S8 family.</text>
</comment>
<evidence type="ECO:0000256" key="6">
    <source>
        <dbReference type="ARBA" id="ARBA00023145"/>
    </source>
</evidence>
<evidence type="ECO:0000256" key="7">
    <source>
        <dbReference type="PROSITE-ProRule" id="PRU01240"/>
    </source>
</evidence>
<feature type="domain" description="Peptidase S8/S53" evidence="8">
    <location>
        <begin position="217"/>
        <end position="452"/>
    </location>
</feature>
<dbReference type="GO" id="GO:0006508">
    <property type="term" value="P:proteolysis"/>
    <property type="evidence" value="ECO:0007669"/>
    <property type="project" value="UniProtKB-KW"/>
</dbReference>
<dbReference type="InterPro" id="IPR015500">
    <property type="entry name" value="Peptidase_S8_subtilisin-rel"/>
</dbReference>
<evidence type="ECO:0000256" key="2">
    <source>
        <dbReference type="ARBA" id="ARBA00022670"/>
    </source>
</evidence>
<dbReference type="Gene3D" id="3.40.50.200">
    <property type="entry name" value="Peptidase S8/S53 domain"/>
    <property type="match status" value="1"/>
</dbReference>
<dbReference type="InterPro" id="IPR000209">
    <property type="entry name" value="Peptidase_S8/S53_dom"/>
</dbReference>
<dbReference type="PANTHER" id="PTHR43806:SF11">
    <property type="entry name" value="CEREVISIN-RELATED"/>
    <property type="match status" value="1"/>
</dbReference>
<feature type="active site" description="Charge relay system" evidence="7">
    <location>
        <position position="417"/>
    </location>
</feature>
<dbReference type="InterPro" id="IPR036852">
    <property type="entry name" value="Peptidase_S8/S53_dom_sf"/>
</dbReference>
<accession>A0A1L9MTD7</accession>
<organism evidence="9 10">
    <name type="scientific">Aspergillus tubingensis (strain CBS 134.48)</name>
    <dbReference type="NCBI Taxonomy" id="767770"/>
    <lineage>
        <taxon>Eukaryota</taxon>
        <taxon>Fungi</taxon>
        <taxon>Dikarya</taxon>
        <taxon>Ascomycota</taxon>
        <taxon>Pezizomycotina</taxon>
        <taxon>Eurotiomycetes</taxon>
        <taxon>Eurotiomycetidae</taxon>
        <taxon>Eurotiales</taxon>
        <taxon>Aspergillaceae</taxon>
        <taxon>Aspergillus</taxon>
        <taxon>Aspergillus subgen. Circumdati</taxon>
    </lineage>
</organism>
<evidence type="ECO:0000256" key="1">
    <source>
        <dbReference type="ARBA" id="ARBA00011073"/>
    </source>
</evidence>
<reference evidence="10" key="1">
    <citation type="journal article" date="2017" name="Genome Biol.">
        <title>Comparative genomics reveals high biological diversity and specific adaptations in the industrially and medically important fungal genus Aspergillus.</title>
        <authorList>
            <person name="de Vries R.P."/>
            <person name="Riley R."/>
            <person name="Wiebenga A."/>
            <person name="Aguilar-Osorio G."/>
            <person name="Amillis S."/>
            <person name="Uchima C.A."/>
            <person name="Anderluh G."/>
            <person name="Asadollahi M."/>
            <person name="Askin M."/>
            <person name="Barry K."/>
            <person name="Battaglia E."/>
            <person name="Bayram O."/>
            <person name="Benocci T."/>
            <person name="Braus-Stromeyer S.A."/>
            <person name="Caldana C."/>
            <person name="Canovas D."/>
            <person name="Cerqueira G.C."/>
            <person name="Chen F."/>
            <person name="Chen W."/>
            <person name="Choi C."/>
            <person name="Clum A."/>
            <person name="Dos Santos R.A."/>
            <person name="Damasio A.R."/>
            <person name="Diallinas G."/>
            <person name="Emri T."/>
            <person name="Fekete E."/>
            <person name="Flipphi M."/>
            <person name="Freyberg S."/>
            <person name="Gallo A."/>
            <person name="Gournas C."/>
            <person name="Habgood R."/>
            <person name="Hainaut M."/>
            <person name="Harispe M.L."/>
            <person name="Henrissat B."/>
            <person name="Hilden K.S."/>
            <person name="Hope R."/>
            <person name="Hossain A."/>
            <person name="Karabika E."/>
            <person name="Karaffa L."/>
            <person name="Karanyi Z."/>
            <person name="Krasevec N."/>
            <person name="Kuo A."/>
            <person name="Kusch H."/>
            <person name="LaButti K."/>
            <person name="Lagendijk E.L."/>
            <person name="Lapidus A."/>
            <person name="Levasseur A."/>
            <person name="Lindquist E."/>
            <person name="Lipzen A."/>
            <person name="Logrieco A.F."/>
            <person name="MacCabe A."/>
            <person name="Maekelae M.R."/>
            <person name="Malavazi I."/>
            <person name="Melin P."/>
            <person name="Meyer V."/>
            <person name="Mielnichuk N."/>
            <person name="Miskei M."/>
            <person name="Molnar A.P."/>
            <person name="Mule G."/>
            <person name="Ngan C.Y."/>
            <person name="Orejas M."/>
            <person name="Orosz E."/>
            <person name="Ouedraogo J.P."/>
            <person name="Overkamp K.M."/>
            <person name="Park H.-S."/>
            <person name="Perrone G."/>
            <person name="Piumi F."/>
            <person name="Punt P.J."/>
            <person name="Ram A.F."/>
            <person name="Ramon A."/>
            <person name="Rauscher S."/>
            <person name="Record E."/>
            <person name="Riano-Pachon D.M."/>
            <person name="Robert V."/>
            <person name="Roehrig J."/>
            <person name="Ruller R."/>
            <person name="Salamov A."/>
            <person name="Salih N.S."/>
            <person name="Samson R.A."/>
            <person name="Sandor E."/>
            <person name="Sanguinetti M."/>
            <person name="Schuetze T."/>
            <person name="Sepcic K."/>
            <person name="Shelest E."/>
            <person name="Sherlock G."/>
            <person name="Sophianopoulou V."/>
            <person name="Squina F.M."/>
            <person name="Sun H."/>
            <person name="Susca A."/>
            <person name="Todd R.B."/>
            <person name="Tsang A."/>
            <person name="Unkles S.E."/>
            <person name="van de Wiele N."/>
            <person name="van Rossen-Uffink D."/>
            <person name="Oliveira J.V."/>
            <person name="Vesth T.C."/>
            <person name="Visser J."/>
            <person name="Yu J.-H."/>
            <person name="Zhou M."/>
            <person name="Andersen M.R."/>
            <person name="Archer D.B."/>
            <person name="Baker S.E."/>
            <person name="Benoit I."/>
            <person name="Brakhage A.A."/>
            <person name="Braus G.H."/>
            <person name="Fischer R."/>
            <person name="Frisvad J.C."/>
            <person name="Goldman G.H."/>
            <person name="Houbraken J."/>
            <person name="Oakley B."/>
            <person name="Pocsi I."/>
            <person name="Scazzocchio C."/>
            <person name="Seiboth B."/>
            <person name="vanKuyk P.A."/>
            <person name="Wortman J."/>
            <person name="Dyer P.S."/>
            <person name="Grigoriev I.V."/>
        </authorList>
    </citation>
    <scope>NUCLEOTIDE SEQUENCE [LARGE SCALE GENOMIC DNA]</scope>
    <source>
        <strain evidence="10">CBS 134.48</strain>
    </source>
</reference>
<feature type="active site" description="Charge relay system" evidence="7">
    <location>
        <position position="263"/>
    </location>
</feature>
<dbReference type="Proteomes" id="UP000184304">
    <property type="component" value="Unassembled WGS sequence"/>
</dbReference>
<evidence type="ECO:0000256" key="5">
    <source>
        <dbReference type="ARBA" id="ARBA00022825"/>
    </source>
</evidence>
<evidence type="ECO:0000256" key="4">
    <source>
        <dbReference type="ARBA" id="ARBA00022801"/>
    </source>
</evidence>
<feature type="active site" description="Charge relay system" evidence="7">
    <location>
        <position position="223"/>
    </location>
</feature>
<dbReference type="STRING" id="767770.A0A1L9MTD7"/>
<dbReference type="CDD" id="cd00306">
    <property type="entry name" value="Peptidases_S8_S53"/>
    <property type="match status" value="1"/>
</dbReference>
<protein>
    <recommendedName>
        <fullName evidence="8">Peptidase S8/S53 domain-containing protein</fullName>
    </recommendedName>
</protein>
<evidence type="ECO:0000313" key="10">
    <source>
        <dbReference type="Proteomes" id="UP000184304"/>
    </source>
</evidence>
<dbReference type="EMBL" id="KV878207">
    <property type="protein sequence ID" value="OJI80122.1"/>
    <property type="molecule type" value="Genomic_DNA"/>
</dbReference>
<evidence type="ECO:0000259" key="8">
    <source>
        <dbReference type="Pfam" id="PF00082"/>
    </source>
</evidence>
<keyword evidence="10" id="KW-1185">Reference proteome</keyword>
<dbReference type="PANTHER" id="PTHR43806">
    <property type="entry name" value="PEPTIDASE S8"/>
    <property type="match status" value="1"/>
</dbReference>
<gene>
    <name evidence="9" type="ORF">ASPTUDRAFT_47142</name>
</gene>
<keyword evidence="2 7" id="KW-0645">Protease</keyword>
<proteinExistence type="inferred from homology"/>
<keyword evidence="6" id="KW-0865">Zymogen</keyword>